<dbReference type="AlphaFoldDB" id="A0A7A6M5H1"/>
<dbReference type="InterPro" id="IPR010633">
    <property type="entry name" value="Phage_lambda_GpZ"/>
</dbReference>
<organism evidence="1">
    <name type="scientific">Escherichia coli</name>
    <dbReference type="NCBI Taxonomy" id="562"/>
    <lineage>
        <taxon>Bacteria</taxon>
        <taxon>Pseudomonadati</taxon>
        <taxon>Pseudomonadota</taxon>
        <taxon>Gammaproteobacteria</taxon>
        <taxon>Enterobacterales</taxon>
        <taxon>Enterobacteriaceae</taxon>
        <taxon>Escherichia</taxon>
    </lineage>
</organism>
<dbReference type="RefSeq" id="WP_097736727.1">
    <property type="nucleotide sequence ID" value="NZ_NMGR01000104.1"/>
</dbReference>
<proteinExistence type="predicted"/>
<evidence type="ECO:0000313" key="1">
    <source>
        <dbReference type="EMBL" id="HAJ0943744.1"/>
    </source>
</evidence>
<dbReference type="EMBL" id="DABGZT010000098">
    <property type="protein sequence ID" value="HAJ0943744.1"/>
    <property type="molecule type" value="Genomic_DNA"/>
</dbReference>
<dbReference type="PIRSF" id="PIRSF004395">
    <property type="entry name" value="Tail_Z"/>
    <property type="match status" value="1"/>
</dbReference>
<reference evidence="1" key="1">
    <citation type="journal article" date="2018" name="Genome Biol.">
        <title>SKESA: strategic k-mer extension for scrupulous assemblies.</title>
        <authorList>
            <person name="Souvorov A."/>
            <person name="Agarwala R."/>
            <person name="Lipman D.J."/>
        </authorList>
    </citation>
    <scope>NUCLEOTIDE SEQUENCE</scope>
    <source>
        <strain evidence="1">EC00606</strain>
    </source>
</reference>
<comment type="caution">
    <text evidence="1">The sequence shown here is derived from an EMBL/GenBank/DDBJ whole genome shotgun (WGS) entry which is preliminary data.</text>
</comment>
<sequence length="158" mass="17481">MAIKGLEQAVENLSRISRTAVPGAAAMAINRVASSAISQSVAQVARETKVRRKLVKERARLKRATVKNPQARIRVNRGDLPVIRLGNARVVLSRRRRRKKGQRSSLKGGGSVLVVGNRRIPGAFIQQLKNGRWHVMQRVAGKNRYPIDVVKIPMAVPL</sequence>
<name>A0A7A6M5H1_ECOLX</name>
<reference evidence="1" key="2">
    <citation type="submission" date="2019-09" db="EMBL/GenBank/DDBJ databases">
        <authorList>
            <consortium name="NCBI Pathogen Detection Project"/>
        </authorList>
    </citation>
    <scope>NUCLEOTIDE SEQUENCE</scope>
    <source>
        <strain evidence="1">EC00606</strain>
    </source>
</reference>
<accession>A0A7A6M5H1</accession>
<feature type="non-terminal residue" evidence="1">
    <location>
        <position position="158"/>
    </location>
</feature>
<gene>
    <name evidence="1" type="ORF">HL589_25135</name>
</gene>
<protein>
    <submittedName>
        <fullName evidence="1">Phage tail protein</fullName>
    </submittedName>
</protein>
<dbReference type="Pfam" id="PF06763">
    <property type="entry name" value="Minor_tail_Z"/>
    <property type="match status" value="1"/>
</dbReference>